<reference evidence="1 2" key="1">
    <citation type="journal article" date="2012" name="PLoS Pathog.">
        <title>Diverse lifestyles and strategies of plant pathogenesis encoded in the genomes of eighteen Dothideomycetes fungi.</title>
        <authorList>
            <person name="Ohm R.A."/>
            <person name="Feau N."/>
            <person name="Henrissat B."/>
            <person name="Schoch C.L."/>
            <person name="Horwitz B.A."/>
            <person name="Barry K.W."/>
            <person name="Condon B.J."/>
            <person name="Copeland A.C."/>
            <person name="Dhillon B."/>
            <person name="Glaser F."/>
            <person name="Hesse C.N."/>
            <person name="Kosti I."/>
            <person name="LaButti K."/>
            <person name="Lindquist E.A."/>
            <person name="Lucas S."/>
            <person name="Salamov A.A."/>
            <person name="Bradshaw R.E."/>
            <person name="Ciuffetti L."/>
            <person name="Hamelin R.C."/>
            <person name="Kema G.H.J."/>
            <person name="Lawrence C."/>
            <person name="Scott J.A."/>
            <person name="Spatafora J.W."/>
            <person name="Turgeon B.G."/>
            <person name="de Wit P.J.G.M."/>
            <person name="Zhong S."/>
            <person name="Goodwin S.B."/>
            <person name="Grigoriev I.V."/>
        </authorList>
    </citation>
    <scope>NUCLEOTIDE SEQUENCE [LARGE SCALE GENOMIC DNA]</scope>
    <source>
        <strain evidence="1 2">CIRAD86</strain>
    </source>
</reference>
<evidence type="ECO:0000313" key="1">
    <source>
        <dbReference type="EMBL" id="EME86020.1"/>
    </source>
</evidence>
<dbReference type="GeneID" id="19332707"/>
<dbReference type="RefSeq" id="XP_007923442.1">
    <property type="nucleotide sequence ID" value="XM_007925251.1"/>
</dbReference>
<dbReference type="HOGENOM" id="CLU_508177_0_0_1"/>
<gene>
    <name evidence="1" type="ORF">MYCFIDRAFT_171844</name>
</gene>
<organism evidence="1 2">
    <name type="scientific">Pseudocercospora fijiensis (strain CIRAD86)</name>
    <name type="common">Black leaf streak disease fungus</name>
    <name type="synonym">Mycosphaerella fijiensis</name>
    <dbReference type="NCBI Taxonomy" id="383855"/>
    <lineage>
        <taxon>Eukaryota</taxon>
        <taxon>Fungi</taxon>
        <taxon>Dikarya</taxon>
        <taxon>Ascomycota</taxon>
        <taxon>Pezizomycotina</taxon>
        <taxon>Dothideomycetes</taxon>
        <taxon>Dothideomycetidae</taxon>
        <taxon>Mycosphaerellales</taxon>
        <taxon>Mycosphaerellaceae</taxon>
        <taxon>Pseudocercospora</taxon>
    </lineage>
</organism>
<dbReference type="KEGG" id="pfj:MYCFIDRAFT_171844"/>
<name>M2Z8B3_PSEFD</name>
<dbReference type="VEuPathDB" id="FungiDB:MYCFIDRAFT_171844"/>
<protein>
    <submittedName>
        <fullName evidence="1">Uncharacterized protein</fullName>
    </submittedName>
</protein>
<sequence>MIQVKKVAVLCETTPVWSCVASFEFKTNILVLTNPCPYRLYYATPLPNPVGGPYIRILHDLACAEIWGYLSRSKGQPLRCAYKSFELSDSKMRTCFQCDCPWYDHGCDADARIKDNLLRLTGMMFFLTGIGCAQAVPSEANASPEGQRSRKGDDEPTARNLGQLVVSAYALRATFLRLTGFPQRSLHICWQFACGIGHRIRMVGGIETIWRSPASRLSWTLNRAPASRPSPSITRDYEIACPANRATTTILLPAAMKPNTIQVRVLYLLRSKRVTTCRLITTRGYICWLILVSYELMVLLLTRYTITAGGGVVAKQPLVVPVVWPAVLLTVDDGSHVLGGPQSLGEVDPAQKVSQKVAPERRLEVIMKAQLMASRATRAALALYALTVLSNRSTNYCNLIQVVQFSSPPLITSGSRRVKVLRKSINHAASTCFEKLHNVVFARITMHRSTSTPIVVRRRSIARSQQGGHDGDHALRSTNIVAAAMVKPLFDTAVALRWSSSLEYRIDVVQFPSVLVKLGFSLTMNSVIQEPSVPFT</sequence>
<dbReference type="Proteomes" id="UP000016932">
    <property type="component" value="Unassembled WGS sequence"/>
</dbReference>
<accession>M2Z8B3</accession>
<proteinExistence type="predicted"/>
<dbReference type="AlphaFoldDB" id="M2Z8B3"/>
<dbReference type="EMBL" id="KB446556">
    <property type="protein sequence ID" value="EME86020.1"/>
    <property type="molecule type" value="Genomic_DNA"/>
</dbReference>
<evidence type="ECO:0000313" key="2">
    <source>
        <dbReference type="Proteomes" id="UP000016932"/>
    </source>
</evidence>
<keyword evidence="2" id="KW-1185">Reference proteome</keyword>